<protein>
    <submittedName>
        <fullName evidence="2">Uncharacterized protein</fullName>
    </submittedName>
</protein>
<accession>A0A0K2ZCQ6</accession>
<evidence type="ECO:0000313" key="2">
    <source>
        <dbReference type="EMBL" id="CTP83156.1"/>
    </source>
</evidence>
<evidence type="ECO:0000313" key="3">
    <source>
        <dbReference type="Proteomes" id="UP000041247"/>
    </source>
</evidence>
<reference evidence="2 3" key="1">
    <citation type="submission" date="2015-07" db="EMBL/GenBank/DDBJ databases">
        <authorList>
            <person name="Noorani M."/>
        </authorList>
    </citation>
    <scope>NUCLEOTIDE SEQUENCE [LARGE SCALE GENOMIC DNA]</scope>
    <source>
        <strain evidence="2">LMG728</strain>
    </source>
</reference>
<dbReference type="EMBL" id="CXOK01000003">
    <property type="protein sequence ID" value="CTP83156.1"/>
    <property type="molecule type" value="Genomic_DNA"/>
</dbReference>
<feature type="region of interest" description="Disordered" evidence="1">
    <location>
        <begin position="1"/>
        <end position="70"/>
    </location>
</feature>
<name>A0A0K2ZCQ6_9XANT</name>
<sequence>MAQRDHVVPPVSERVSVGPCPDMMGEETATDRHPLPHRRPESEGGPTPAGARGLPPTQAQPQASARGCAVRYSASDPPTVTMSVRSWSGCQAAAAAVVSSAVVAAYISALRLPRLNTLTFRYGFFRPPKSWKL</sequence>
<gene>
    <name evidence="2" type="ORF">XTPLMG728_0126</name>
</gene>
<organism evidence="2 3">
    <name type="scientific">Xanthomonas graminis pv. poae</name>
    <dbReference type="NCBI Taxonomy" id="227946"/>
    <lineage>
        <taxon>Bacteria</taxon>
        <taxon>Pseudomonadati</taxon>
        <taxon>Pseudomonadota</taxon>
        <taxon>Gammaproteobacteria</taxon>
        <taxon>Lysobacterales</taxon>
        <taxon>Lysobacteraceae</taxon>
        <taxon>Xanthomonas</taxon>
        <taxon>Xanthomonas translucens group</taxon>
        <taxon>Xanthomonas graminis</taxon>
    </lineage>
</organism>
<dbReference type="Proteomes" id="UP000041247">
    <property type="component" value="Unassembled WGS sequence"/>
</dbReference>
<evidence type="ECO:0000256" key="1">
    <source>
        <dbReference type="SAM" id="MobiDB-lite"/>
    </source>
</evidence>
<feature type="compositionally biased region" description="Basic and acidic residues" evidence="1">
    <location>
        <begin position="29"/>
        <end position="42"/>
    </location>
</feature>
<dbReference type="AlphaFoldDB" id="A0A0K2ZCQ6"/>
<proteinExistence type="predicted"/>